<dbReference type="RefSeq" id="WP_111528711.1">
    <property type="nucleotide sequence ID" value="NZ_JBHRSG010000004.1"/>
</dbReference>
<dbReference type="Gene3D" id="2.60.40.420">
    <property type="entry name" value="Cupredoxins - blue copper proteins"/>
    <property type="match status" value="3"/>
</dbReference>
<dbReference type="PROSITE" id="PS00080">
    <property type="entry name" value="MULTICOPPER_OXIDASE2"/>
    <property type="match status" value="1"/>
</dbReference>
<protein>
    <submittedName>
        <fullName evidence="6">Copper oxidase</fullName>
    </submittedName>
</protein>
<feature type="domain" description="Plastocyanin-like" evidence="3">
    <location>
        <begin position="220"/>
        <end position="293"/>
    </location>
</feature>
<dbReference type="CDD" id="cd13867">
    <property type="entry name" value="CuRO_2_CueO_FtsP"/>
    <property type="match status" value="1"/>
</dbReference>
<evidence type="ECO:0000259" key="5">
    <source>
        <dbReference type="Pfam" id="PF07732"/>
    </source>
</evidence>
<dbReference type="InterPro" id="IPR008972">
    <property type="entry name" value="Cupredoxin"/>
</dbReference>
<dbReference type="Pfam" id="PF07732">
    <property type="entry name" value="Cu-oxidase_3"/>
    <property type="match status" value="1"/>
</dbReference>
<dbReference type="InterPro" id="IPR002355">
    <property type="entry name" value="Cu_oxidase_Cu_BS"/>
</dbReference>
<gene>
    <name evidence="6" type="ORF">DJ017_10685</name>
</gene>
<keyword evidence="1" id="KW-0479">Metal-binding</keyword>
<dbReference type="Pfam" id="PF00394">
    <property type="entry name" value="Cu-oxidase"/>
    <property type="match status" value="1"/>
</dbReference>
<dbReference type="PANTHER" id="PTHR48267:SF1">
    <property type="entry name" value="BILIRUBIN OXIDASE"/>
    <property type="match status" value="1"/>
</dbReference>
<dbReference type="Proteomes" id="UP000249254">
    <property type="component" value="Unassembled WGS sequence"/>
</dbReference>
<dbReference type="OrthoDB" id="9757546at2"/>
<comment type="caution">
    <text evidence="6">The sequence shown here is derived from an EMBL/GenBank/DDBJ whole genome shotgun (WGS) entry which is preliminary data.</text>
</comment>
<evidence type="ECO:0000313" key="6">
    <source>
        <dbReference type="EMBL" id="RAK54961.1"/>
    </source>
</evidence>
<evidence type="ECO:0000313" key="7">
    <source>
        <dbReference type="Proteomes" id="UP000249254"/>
    </source>
</evidence>
<dbReference type="InterPro" id="IPR045087">
    <property type="entry name" value="Cu-oxidase_fam"/>
</dbReference>
<dbReference type="SUPFAM" id="SSF49503">
    <property type="entry name" value="Cupredoxins"/>
    <property type="match status" value="3"/>
</dbReference>
<organism evidence="6 7">
    <name type="scientific">Phenylobacterium soli</name>
    <dbReference type="NCBI Taxonomy" id="2170551"/>
    <lineage>
        <taxon>Bacteria</taxon>
        <taxon>Pseudomonadati</taxon>
        <taxon>Pseudomonadota</taxon>
        <taxon>Alphaproteobacteria</taxon>
        <taxon>Caulobacterales</taxon>
        <taxon>Caulobacteraceae</taxon>
        <taxon>Phenylobacterium</taxon>
    </lineage>
</organism>
<dbReference type="CDD" id="cd13890">
    <property type="entry name" value="CuRO_3_CueO_FtsP"/>
    <property type="match status" value="1"/>
</dbReference>
<dbReference type="InterPro" id="IPR011706">
    <property type="entry name" value="Cu-oxidase_C"/>
</dbReference>
<sequence length="516" mass="55135">MLTRRRTIVAGGSLIAGSTLFGAPSGAQPGRFTTPLPVPPLIDAQAQGNSIRLVAQTGRHAFVEGRPVATYGYSGPVLGPTIRMQSGAQVDVAIENRIDTDTIVHWHGFLIPSERDGGPHDHIAPGETWRRVLPVQQPETTAWYHPHPHRDTGRQVYFGMAGLVLIEDGSGARLDLPRTYGVDDLPLVLQDRLFDGNGDLIYPANPMTVMQGARGNTIIVNGAIAPIARVPAGLVRLRLLNGSNARNLDLGFDDGRPLHVIASDGGYLGSPVSMTRLLIAPSERFEILVDFSDGRPAVLQTGPDPFPPMMGMMMGRGQSAAGDIMSFAPDRDRPGAKRKIPSTLVDMPAAAPSAQLLRRRFALNDMGGMMGGMGGMMGRGMMGGMMGGGMMGGGMMGGGMMGMGRGGSGLGINGQSFDMQRIDVAVALDSREVWEVSAQSMAHPFHVHGVQFRILSLDGAAPPPHLQGWKDTVLVSRSAELLIHFTQPALRAHPFMFHCHILEHEDAGMMGQYVCA</sequence>
<keyword evidence="7" id="KW-1185">Reference proteome</keyword>
<feature type="domain" description="Plastocyanin-like" evidence="4">
    <location>
        <begin position="409"/>
        <end position="514"/>
    </location>
</feature>
<evidence type="ECO:0000259" key="3">
    <source>
        <dbReference type="Pfam" id="PF00394"/>
    </source>
</evidence>
<dbReference type="Pfam" id="PF07731">
    <property type="entry name" value="Cu-oxidase_2"/>
    <property type="match status" value="1"/>
</dbReference>
<accession>A0A328AKG1</accession>
<name>A0A328AKG1_9CAUL</name>
<dbReference type="PANTHER" id="PTHR48267">
    <property type="entry name" value="CUPREDOXIN SUPERFAMILY PROTEIN"/>
    <property type="match status" value="1"/>
</dbReference>
<evidence type="ECO:0000256" key="2">
    <source>
        <dbReference type="ARBA" id="ARBA00023002"/>
    </source>
</evidence>
<dbReference type="InterPro" id="IPR011707">
    <property type="entry name" value="Cu-oxidase-like_N"/>
</dbReference>
<proteinExistence type="predicted"/>
<keyword evidence="2" id="KW-0560">Oxidoreductase</keyword>
<dbReference type="AlphaFoldDB" id="A0A328AKG1"/>
<dbReference type="EMBL" id="QFYQ01000001">
    <property type="protein sequence ID" value="RAK54961.1"/>
    <property type="molecule type" value="Genomic_DNA"/>
</dbReference>
<evidence type="ECO:0000256" key="1">
    <source>
        <dbReference type="ARBA" id="ARBA00022723"/>
    </source>
</evidence>
<dbReference type="GO" id="GO:0016491">
    <property type="term" value="F:oxidoreductase activity"/>
    <property type="evidence" value="ECO:0007669"/>
    <property type="project" value="UniProtKB-KW"/>
</dbReference>
<dbReference type="InterPro" id="IPR001117">
    <property type="entry name" value="Cu-oxidase_2nd"/>
</dbReference>
<evidence type="ECO:0000259" key="4">
    <source>
        <dbReference type="Pfam" id="PF07731"/>
    </source>
</evidence>
<reference evidence="7" key="1">
    <citation type="submission" date="2018-05" db="EMBL/GenBank/DDBJ databases">
        <authorList>
            <person name="Li X."/>
        </authorList>
    </citation>
    <scope>NUCLEOTIDE SEQUENCE [LARGE SCALE GENOMIC DNA]</scope>
    <source>
        <strain evidence="7">LX32</strain>
    </source>
</reference>
<feature type="domain" description="Plastocyanin-like" evidence="5">
    <location>
        <begin position="62"/>
        <end position="169"/>
    </location>
</feature>
<dbReference type="GO" id="GO:0005507">
    <property type="term" value="F:copper ion binding"/>
    <property type="evidence" value="ECO:0007669"/>
    <property type="project" value="InterPro"/>
</dbReference>